<reference evidence="2 3" key="3">
    <citation type="submission" date="2020-08" db="EMBL/GenBank/DDBJ databases">
        <title>Genomic Encyclopedia of Type Strains, Phase IV (KMG-IV): sequencing the most valuable type-strain genomes for metagenomic binning, comparative biology and taxonomic classification.</title>
        <authorList>
            <person name="Goeker M."/>
        </authorList>
    </citation>
    <scope>NUCLEOTIDE SEQUENCE [LARGE SCALE GENOMIC DNA]</scope>
    <source>
        <strain evidence="2 3">DSM 27521</strain>
    </source>
</reference>
<name>A0A7W8NRD7_9DEIO</name>
<reference evidence="4" key="2">
    <citation type="journal article" date="2019" name="Int. J. Syst. Evol. Microbiol.">
        <title>The Global Catalogue of Microorganisms (GCM) 10K type strain sequencing project: providing services to taxonomists for standard genome sequencing and annotation.</title>
        <authorList>
            <consortium name="The Broad Institute Genomics Platform"/>
            <consortium name="The Broad Institute Genome Sequencing Center for Infectious Disease"/>
            <person name="Wu L."/>
            <person name="Ma J."/>
        </authorList>
    </citation>
    <scope>NUCLEOTIDE SEQUENCE [LARGE SCALE GENOMIC DNA]</scope>
    <source>
        <strain evidence="4">CGMCC 1.18437</strain>
    </source>
</reference>
<reference evidence="1" key="4">
    <citation type="submission" date="2024-05" db="EMBL/GenBank/DDBJ databases">
        <authorList>
            <person name="Sun Q."/>
            <person name="Zhou Y."/>
        </authorList>
    </citation>
    <scope>NUCLEOTIDE SEQUENCE</scope>
    <source>
        <strain evidence="1">CGMCC 1.18437</strain>
    </source>
</reference>
<dbReference type="Proteomes" id="UP000539473">
    <property type="component" value="Unassembled WGS sequence"/>
</dbReference>
<organism evidence="2 3">
    <name type="scientific">Deinococcus metalli</name>
    <dbReference type="NCBI Taxonomy" id="1141878"/>
    <lineage>
        <taxon>Bacteria</taxon>
        <taxon>Thermotogati</taxon>
        <taxon>Deinococcota</taxon>
        <taxon>Deinococci</taxon>
        <taxon>Deinococcales</taxon>
        <taxon>Deinococcaceae</taxon>
        <taxon>Deinococcus</taxon>
    </lineage>
</organism>
<comment type="caution">
    <text evidence="2">The sequence shown here is derived from an EMBL/GenBank/DDBJ whole genome shotgun (WGS) entry which is preliminary data.</text>
</comment>
<evidence type="ECO:0000313" key="3">
    <source>
        <dbReference type="Proteomes" id="UP000539473"/>
    </source>
</evidence>
<protein>
    <submittedName>
        <fullName evidence="2">Uncharacterized protein</fullName>
    </submittedName>
</protein>
<dbReference type="AlphaFoldDB" id="A0A7W8NRD7"/>
<reference evidence="1" key="1">
    <citation type="journal article" date="2014" name="Int. J. Syst. Evol. Microbiol.">
        <title>Complete genome of a new Firmicutes species belonging to the dominant human colonic microbiota ('Ruminococcus bicirculans') reveals two chromosomes and a selective capacity to utilize plant glucans.</title>
        <authorList>
            <consortium name="NISC Comparative Sequencing Program"/>
            <person name="Wegmann U."/>
            <person name="Louis P."/>
            <person name="Goesmann A."/>
            <person name="Henrissat B."/>
            <person name="Duncan S.H."/>
            <person name="Flint H.J."/>
        </authorList>
    </citation>
    <scope>NUCLEOTIDE SEQUENCE</scope>
    <source>
        <strain evidence="1">CGMCC 1.18437</strain>
    </source>
</reference>
<dbReference type="EMBL" id="BNAJ01000003">
    <property type="protein sequence ID" value="GHF41366.1"/>
    <property type="molecule type" value="Genomic_DNA"/>
</dbReference>
<evidence type="ECO:0000313" key="2">
    <source>
        <dbReference type="EMBL" id="MBB5376027.1"/>
    </source>
</evidence>
<dbReference type="EMBL" id="JACHFK010000003">
    <property type="protein sequence ID" value="MBB5376027.1"/>
    <property type="molecule type" value="Genomic_DNA"/>
</dbReference>
<proteinExistence type="predicted"/>
<keyword evidence="4" id="KW-1185">Reference proteome</keyword>
<dbReference type="Proteomes" id="UP000619376">
    <property type="component" value="Unassembled WGS sequence"/>
</dbReference>
<gene>
    <name evidence="1" type="ORF">GCM10017781_17560</name>
    <name evidence="2" type="ORF">HNQ07_001484</name>
</gene>
<accession>A0A7W8NRD7</accession>
<evidence type="ECO:0000313" key="4">
    <source>
        <dbReference type="Proteomes" id="UP000619376"/>
    </source>
</evidence>
<dbReference type="RefSeq" id="WP_184110311.1">
    <property type="nucleotide sequence ID" value="NZ_BNAJ01000003.1"/>
</dbReference>
<sequence length="145" mass="15422">MTADQPSRPDKGVRGFELDIHVTFARPLPREHAAAAVGVLDGLRVELYAPHASPTRALTGGEDGTTDAPVPSARLTGPLGDPDSVRAGLGALLSADARYVEVGVRGFLRGADGRTEWMPWRRNAVLPRGDAARVAFEPGVKYVLE</sequence>
<evidence type="ECO:0000313" key="1">
    <source>
        <dbReference type="EMBL" id="GHF41366.1"/>
    </source>
</evidence>